<feature type="transmembrane region" description="Helical" evidence="1">
    <location>
        <begin position="25"/>
        <end position="46"/>
    </location>
</feature>
<keyword evidence="1" id="KW-1133">Transmembrane helix</keyword>
<dbReference type="EMBL" id="BAAAVM010000023">
    <property type="protein sequence ID" value="GAA3133632.1"/>
    <property type="molecule type" value="Genomic_DNA"/>
</dbReference>
<evidence type="ECO:0000313" key="2">
    <source>
        <dbReference type="EMBL" id="GAA3133632.1"/>
    </source>
</evidence>
<keyword evidence="3" id="KW-1185">Reference proteome</keyword>
<comment type="caution">
    <text evidence="2">The sequence shown here is derived from an EMBL/GenBank/DDBJ whole genome shotgun (WGS) entry which is preliminary data.</text>
</comment>
<gene>
    <name evidence="2" type="ORF">GCM10010521_19310</name>
</gene>
<protein>
    <submittedName>
        <fullName evidence="2">Uncharacterized protein</fullName>
    </submittedName>
</protein>
<dbReference type="RefSeq" id="WP_345048771.1">
    <property type="nucleotide sequence ID" value="NZ_BAAAVM010000023.1"/>
</dbReference>
<proteinExistence type="predicted"/>
<keyword evidence="1" id="KW-0812">Transmembrane</keyword>
<evidence type="ECO:0000313" key="3">
    <source>
        <dbReference type="Proteomes" id="UP001500893"/>
    </source>
</evidence>
<keyword evidence="1" id="KW-0472">Membrane</keyword>
<dbReference type="Proteomes" id="UP001500893">
    <property type="component" value="Unassembled WGS sequence"/>
</dbReference>
<name>A0ABP6N2C3_9ACTN</name>
<organism evidence="2 3">
    <name type="scientific">Streptomyces rameus</name>
    <dbReference type="NCBI Taxonomy" id="68261"/>
    <lineage>
        <taxon>Bacteria</taxon>
        <taxon>Bacillati</taxon>
        <taxon>Actinomycetota</taxon>
        <taxon>Actinomycetes</taxon>
        <taxon>Kitasatosporales</taxon>
        <taxon>Streptomycetaceae</taxon>
        <taxon>Streptomyces</taxon>
    </lineage>
</organism>
<evidence type="ECO:0000256" key="1">
    <source>
        <dbReference type="SAM" id="Phobius"/>
    </source>
</evidence>
<reference evidence="3" key="1">
    <citation type="journal article" date="2019" name="Int. J. Syst. Evol. Microbiol.">
        <title>The Global Catalogue of Microorganisms (GCM) 10K type strain sequencing project: providing services to taxonomists for standard genome sequencing and annotation.</title>
        <authorList>
            <consortium name="The Broad Institute Genomics Platform"/>
            <consortium name="The Broad Institute Genome Sequencing Center for Infectious Disease"/>
            <person name="Wu L."/>
            <person name="Ma J."/>
        </authorList>
    </citation>
    <scope>NUCLEOTIDE SEQUENCE [LARGE SCALE GENOMIC DNA]</scope>
    <source>
        <strain evidence="3">JCM 11574</strain>
    </source>
</reference>
<accession>A0ABP6N2C3</accession>
<sequence>MSVVRPRGAIVPKSTEVRPPEERPLWPWVVTAAAAAGALILLVNLLPTA</sequence>